<comment type="caution">
    <text evidence="1">The sequence shown here is derived from an EMBL/GenBank/DDBJ whole genome shotgun (WGS) entry which is preliminary data.</text>
</comment>
<name>A0A645GLD6_9ZZZZ</name>
<accession>A0A645GLD6</accession>
<dbReference type="AlphaFoldDB" id="A0A645GLD6"/>
<sequence>MEQHDLQHLHPQEVEQAELSRAGVHQRWQVTVEQPGDEVLDDRHQVLGRYGRGVVSGGVVSGGVVSGGVEDTVVVVPGGS</sequence>
<gene>
    <name evidence="1" type="ORF">SDC9_175195</name>
</gene>
<dbReference type="EMBL" id="VSSQ01077762">
    <property type="protein sequence ID" value="MPN27761.1"/>
    <property type="molecule type" value="Genomic_DNA"/>
</dbReference>
<proteinExistence type="predicted"/>
<organism evidence="1">
    <name type="scientific">bioreactor metagenome</name>
    <dbReference type="NCBI Taxonomy" id="1076179"/>
    <lineage>
        <taxon>unclassified sequences</taxon>
        <taxon>metagenomes</taxon>
        <taxon>ecological metagenomes</taxon>
    </lineage>
</organism>
<protein>
    <submittedName>
        <fullName evidence="1">Uncharacterized protein</fullName>
    </submittedName>
</protein>
<evidence type="ECO:0000313" key="1">
    <source>
        <dbReference type="EMBL" id="MPN27761.1"/>
    </source>
</evidence>
<reference evidence="1" key="1">
    <citation type="submission" date="2019-08" db="EMBL/GenBank/DDBJ databases">
        <authorList>
            <person name="Kucharzyk K."/>
            <person name="Murdoch R.W."/>
            <person name="Higgins S."/>
            <person name="Loffler F."/>
        </authorList>
    </citation>
    <scope>NUCLEOTIDE SEQUENCE</scope>
</reference>